<feature type="region of interest" description="Disordered" evidence="1">
    <location>
        <begin position="1"/>
        <end position="24"/>
    </location>
</feature>
<reference evidence="3" key="1">
    <citation type="submission" date="2016-06" db="EMBL/GenBank/DDBJ databases">
        <authorList>
            <person name="Varghese N."/>
        </authorList>
    </citation>
    <scope>NUCLEOTIDE SEQUENCE [LARGE SCALE GENOMIC DNA]</scope>
    <source>
        <strain evidence="3">DSM 45344</strain>
    </source>
</reference>
<protein>
    <submittedName>
        <fullName evidence="2">Uncharacterized protein</fullName>
    </submittedName>
</protein>
<evidence type="ECO:0000313" key="3">
    <source>
        <dbReference type="Proteomes" id="UP000199393"/>
    </source>
</evidence>
<sequence>MTTTDDEHAEEIGPVAWTPPIGDLPGHLPIDRLDYGDAEQLAEMTDSGDHAAEEPVEMVDAPIQLRAPYDRALKRRNQRSLPT</sequence>
<dbReference type="EMBL" id="LT598496">
    <property type="protein sequence ID" value="SBV29324.1"/>
    <property type="molecule type" value="Genomic_DNA"/>
</dbReference>
<keyword evidence="3" id="KW-1185">Reference proteome</keyword>
<evidence type="ECO:0000313" key="2">
    <source>
        <dbReference type="EMBL" id="SBV29324.1"/>
    </source>
</evidence>
<dbReference type="Proteomes" id="UP000199393">
    <property type="component" value="Chromosome I"/>
</dbReference>
<evidence type="ECO:0000256" key="1">
    <source>
        <dbReference type="SAM" id="MobiDB-lite"/>
    </source>
</evidence>
<dbReference type="AlphaFoldDB" id="A0A1C3N9Q5"/>
<organism evidence="2 3">
    <name type="scientific">Micromonospora krabiensis</name>
    <dbReference type="NCBI Taxonomy" id="307121"/>
    <lineage>
        <taxon>Bacteria</taxon>
        <taxon>Bacillati</taxon>
        <taxon>Actinomycetota</taxon>
        <taxon>Actinomycetes</taxon>
        <taxon>Micromonosporales</taxon>
        <taxon>Micromonosporaceae</taxon>
        <taxon>Micromonospora</taxon>
    </lineage>
</organism>
<gene>
    <name evidence="2" type="ORF">GA0070620_4896</name>
</gene>
<dbReference type="PATRIC" id="fig|307121.4.peg.4995"/>
<name>A0A1C3N9Q5_9ACTN</name>
<proteinExistence type="predicted"/>
<accession>A0A1C3N9Q5</accession>
<dbReference type="RefSeq" id="WP_231921954.1">
    <property type="nucleotide sequence ID" value="NZ_JBHRWG010000004.1"/>
</dbReference>